<protein>
    <submittedName>
        <fullName evidence="4">Uncharacterized protein</fullName>
    </submittedName>
</protein>
<keyword evidence="5" id="KW-1185">Reference proteome</keyword>
<dbReference type="GO" id="GO:0031490">
    <property type="term" value="F:chromatin DNA binding"/>
    <property type="evidence" value="ECO:0007669"/>
    <property type="project" value="TreeGrafter"/>
</dbReference>
<evidence type="ECO:0000256" key="3">
    <source>
        <dbReference type="SAM" id="Phobius"/>
    </source>
</evidence>
<comment type="subcellular location">
    <subcellularLocation>
        <location evidence="1">Nucleus</location>
    </subcellularLocation>
</comment>
<dbReference type="InterPro" id="IPR051630">
    <property type="entry name" value="Corepressor-Demethylase"/>
</dbReference>
<dbReference type="GO" id="GO:0000978">
    <property type="term" value="F:RNA polymerase II cis-regulatory region sequence-specific DNA binding"/>
    <property type="evidence" value="ECO:0007669"/>
    <property type="project" value="TreeGrafter"/>
</dbReference>
<dbReference type="GO" id="GO:0017053">
    <property type="term" value="C:transcription repressor complex"/>
    <property type="evidence" value="ECO:0007669"/>
    <property type="project" value="TreeGrafter"/>
</dbReference>
<dbReference type="PANTHER" id="PTHR14017">
    <property type="entry name" value="LYSINE-SPECIFIC DEMETHYLASE"/>
    <property type="match status" value="1"/>
</dbReference>
<dbReference type="AlphaFoldDB" id="A0A9P6HER1"/>
<keyword evidence="3" id="KW-0472">Membrane</keyword>
<dbReference type="SUPFAM" id="SSF48439">
    <property type="entry name" value="Protein prenylyltransferase"/>
    <property type="match status" value="1"/>
</dbReference>
<keyword evidence="2" id="KW-0539">Nucleus</keyword>
<feature type="non-terminal residue" evidence="4">
    <location>
        <position position="72"/>
    </location>
</feature>
<organism evidence="4 5">
    <name type="scientific">Thelephora terrestris</name>
    <dbReference type="NCBI Taxonomy" id="56493"/>
    <lineage>
        <taxon>Eukaryota</taxon>
        <taxon>Fungi</taxon>
        <taxon>Dikarya</taxon>
        <taxon>Basidiomycota</taxon>
        <taxon>Agaricomycotina</taxon>
        <taxon>Agaricomycetes</taxon>
        <taxon>Thelephorales</taxon>
        <taxon>Thelephoraceae</taxon>
        <taxon>Thelephora</taxon>
    </lineage>
</organism>
<keyword evidence="3" id="KW-0812">Transmembrane</keyword>
<sequence length="72" mass="8420">QRAVYCDRGGPTFWCSIIPIRFLTLLYFWVLFRDALDAYSRAIRINPYISEVWVHLGVLHKSCNNQISNATE</sequence>
<dbReference type="OrthoDB" id="3245923at2759"/>
<reference evidence="4" key="1">
    <citation type="journal article" date="2020" name="Nat. Commun.">
        <title>Large-scale genome sequencing of mycorrhizal fungi provides insights into the early evolution of symbiotic traits.</title>
        <authorList>
            <person name="Miyauchi S."/>
            <person name="Kiss E."/>
            <person name="Kuo A."/>
            <person name="Drula E."/>
            <person name="Kohler A."/>
            <person name="Sanchez-Garcia M."/>
            <person name="Morin E."/>
            <person name="Andreopoulos B."/>
            <person name="Barry K.W."/>
            <person name="Bonito G."/>
            <person name="Buee M."/>
            <person name="Carver A."/>
            <person name="Chen C."/>
            <person name="Cichocki N."/>
            <person name="Clum A."/>
            <person name="Culley D."/>
            <person name="Crous P.W."/>
            <person name="Fauchery L."/>
            <person name="Girlanda M."/>
            <person name="Hayes R.D."/>
            <person name="Keri Z."/>
            <person name="LaButti K."/>
            <person name="Lipzen A."/>
            <person name="Lombard V."/>
            <person name="Magnuson J."/>
            <person name="Maillard F."/>
            <person name="Murat C."/>
            <person name="Nolan M."/>
            <person name="Ohm R.A."/>
            <person name="Pangilinan J."/>
            <person name="Pereira M.F."/>
            <person name="Perotto S."/>
            <person name="Peter M."/>
            <person name="Pfister S."/>
            <person name="Riley R."/>
            <person name="Sitrit Y."/>
            <person name="Stielow J.B."/>
            <person name="Szollosi G."/>
            <person name="Zifcakova L."/>
            <person name="Stursova M."/>
            <person name="Spatafora J.W."/>
            <person name="Tedersoo L."/>
            <person name="Vaario L.M."/>
            <person name="Yamada A."/>
            <person name="Yan M."/>
            <person name="Wang P."/>
            <person name="Xu J."/>
            <person name="Bruns T."/>
            <person name="Baldrian P."/>
            <person name="Vilgalys R."/>
            <person name="Dunand C."/>
            <person name="Henrissat B."/>
            <person name="Grigoriev I.V."/>
            <person name="Hibbett D."/>
            <person name="Nagy L.G."/>
            <person name="Martin F.M."/>
        </authorList>
    </citation>
    <scope>NUCLEOTIDE SEQUENCE</scope>
    <source>
        <strain evidence="4">UH-Tt-Lm1</strain>
    </source>
</reference>
<evidence type="ECO:0000313" key="5">
    <source>
        <dbReference type="Proteomes" id="UP000736335"/>
    </source>
</evidence>
<dbReference type="PANTHER" id="PTHR14017:SF1">
    <property type="entry name" value="LD02225P"/>
    <property type="match status" value="1"/>
</dbReference>
<dbReference type="GO" id="GO:0005634">
    <property type="term" value="C:nucleus"/>
    <property type="evidence" value="ECO:0007669"/>
    <property type="project" value="UniProtKB-SubCell"/>
</dbReference>
<gene>
    <name evidence="4" type="ORF">BJ322DRAFT_981451</name>
</gene>
<dbReference type="Proteomes" id="UP000736335">
    <property type="component" value="Unassembled WGS sequence"/>
</dbReference>
<proteinExistence type="predicted"/>
<dbReference type="EMBL" id="WIUZ02000007">
    <property type="protein sequence ID" value="KAF9785372.1"/>
    <property type="molecule type" value="Genomic_DNA"/>
</dbReference>
<dbReference type="GO" id="GO:0000122">
    <property type="term" value="P:negative regulation of transcription by RNA polymerase II"/>
    <property type="evidence" value="ECO:0007669"/>
    <property type="project" value="TreeGrafter"/>
</dbReference>
<evidence type="ECO:0000256" key="2">
    <source>
        <dbReference type="ARBA" id="ARBA00023242"/>
    </source>
</evidence>
<keyword evidence="3" id="KW-1133">Transmembrane helix</keyword>
<feature type="non-terminal residue" evidence="4">
    <location>
        <position position="1"/>
    </location>
</feature>
<accession>A0A9P6HER1</accession>
<evidence type="ECO:0000313" key="4">
    <source>
        <dbReference type="EMBL" id="KAF9785372.1"/>
    </source>
</evidence>
<comment type="caution">
    <text evidence="4">The sequence shown here is derived from an EMBL/GenBank/DDBJ whole genome shotgun (WGS) entry which is preliminary data.</text>
</comment>
<name>A0A9P6HER1_9AGAM</name>
<reference evidence="4" key="2">
    <citation type="submission" date="2020-11" db="EMBL/GenBank/DDBJ databases">
        <authorList>
            <consortium name="DOE Joint Genome Institute"/>
            <person name="Kuo A."/>
            <person name="Miyauchi S."/>
            <person name="Kiss E."/>
            <person name="Drula E."/>
            <person name="Kohler A."/>
            <person name="Sanchez-Garcia M."/>
            <person name="Andreopoulos B."/>
            <person name="Barry K.W."/>
            <person name="Bonito G."/>
            <person name="Buee M."/>
            <person name="Carver A."/>
            <person name="Chen C."/>
            <person name="Cichocki N."/>
            <person name="Clum A."/>
            <person name="Culley D."/>
            <person name="Crous P.W."/>
            <person name="Fauchery L."/>
            <person name="Girlanda M."/>
            <person name="Hayes R."/>
            <person name="Keri Z."/>
            <person name="Labutti K."/>
            <person name="Lipzen A."/>
            <person name="Lombard V."/>
            <person name="Magnuson J."/>
            <person name="Maillard F."/>
            <person name="Morin E."/>
            <person name="Murat C."/>
            <person name="Nolan M."/>
            <person name="Ohm R."/>
            <person name="Pangilinan J."/>
            <person name="Pereira M."/>
            <person name="Perotto S."/>
            <person name="Peter M."/>
            <person name="Riley R."/>
            <person name="Sitrit Y."/>
            <person name="Stielow B."/>
            <person name="Szollosi G."/>
            <person name="Zifcakova L."/>
            <person name="Stursova M."/>
            <person name="Spatafora J.W."/>
            <person name="Tedersoo L."/>
            <person name="Vaario L.-M."/>
            <person name="Yamada A."/>
            <person name="Yan M."/>
            <person name="Wang P."/>
            <person name="Xu J."/>
            <person name="Bruns T."/>
            <person name="Baldrian P."/>
            <person name="Vilgalys R."/>
            <person name="Henrissat B."/>
            <person name="Grigoriev I.V."/>
            <person name="Hibbett D."/>
            <person name="Nagy L.G."/>
            <person name="Martin F.M."/>
        </authorList>
    </citation>
    <scope>NUCLEOTIDE SEQUENCE</scope>
    <source>
        <strain evidence="4">UH-Tt-Lm1</strain>
    </source>
</reference>
<feature type="transmembrane region" description="Helical" evidence="3">
    <location>
        <begin position="12"/>
        <end position="32"/>
    </location>
</feature>
<evidence type="ECO:0000256" key="1">
    <source>
        <dbReference type="ARBA" id="ARBA00004123"/>
    </source>
</evidence>